<dbReference type="GO" id="GO:0008168">
    <property type="term" value="F:methyltransferase activity"/>
    <property type="evidence" value="ECO:0007669"/>
    <property type="project" value="UniProtKB-KW"/>
</dbReference>
<dbReference type="EMBL" id="OUNC01000003">
    <property type="protein sequence ID" value="SPP26675.1"/>
    <property type="molecule type" value="Genomic_DNA"/>
</dbReference>
<dbReference type="Proteomes" id="UP000243591">
    <property type="component" value="Chromosome"/>
</dbReference>
<dbReference type="OrthoDB" id="9811589at2"/>
<dbReference type="EMBL" id="CP023483">
    <property type="protein sequence ID" value="ATF26706.1"/>
    <property type="molecule type" value="Genomic_DNA"/>
</dbReference>
<name>A0A1D2LZ68_BROTH</name>
<keyword evidence="1 4" id="KW-0489">Methyltransferase</keyword>
<accession>A0A1D2LZ68</accession>
<evidence type="ECO:0000256" key="1">
    <source>
        <dbReference type="ARBA" id="ARBA00022603"/>
    </source>
</evidence>
<dbReference type="InterPro" id="IPR029063">
    <property type="entry name" value="SAM-dependent_MTases_sf"/>
</dbReference>
<dbReference type="Pfam" id="PF13649">
    <property type="entry name" value="Methyltransf_25"/>
    <property type="match status" value="1"/>
</dbReference>
<protein>
    <submittedName>
        <fullName evidence="4">Class I SAM-dependent methyltransferase</fullName>
    </submittedName>
    <submittedName>
        <fullName evidence="5">Putative Methyltransferase</fullName>
        <ecNumber evidence="5">2.1.1.-</ecNumber>
    </submittedName>
</protein>
<proteinExistence type="predicted"/>
<dbReference type="RefSeq" id="WP_069125296.1">
    <property type="nucleotide sequence ID" value="NZ_CBCPHX010000010.1"/>
</dbReference>
<reference evidence="5" key="2">
    <citation type="submission" date="2018-04" db="EMBL/GenBank/DDBJ databases">
        <authorList>
            <person name="Go L.Y."/>
            <person name="Mitchell J.A."/>
        </authorList>
    </citation>
    <scope>NUCLEOTIDE SEQUENCE</scope>
    <source>
        <strain evidence="5">BSAS1 3</strain>
    </source>
</reference>
<dbReference type="Gene3D" id="2.20.25.110">
    <property type="entry name" value="S-adenosyl-L-methionine-dependent methyltransferases"/>
    <property type="match status" value="1"/>
</dbReference>
<sequence length="244" mass="28270">MKENYDTFPLVYDDLMDKSLYEKWVDFVVRHTQSQSTLLDLGCGTGEFALRLAEKYDVSGLDLAANMLVLAQDKFEEASLTIPLFEANMLDFDLGQSFETITCLSDSLNYMTDEASVSKVFERVQQHLTETGTFIFDVHSIYKVDVLFDNYVFADNDDDVSFIWRSYKGEEAHTVEHDLSFFLYDEEMDMYTRRDELHCERTYSIETYEKLLLAAGFSKVGVYADFTDEAPSETSERLFFVCQK</sequence>
<organism evidence="4 6">
    <name type="scientific">Brochothrix thermosphacta</name>
    <name type="common">Microbacterium thermosphactum</name>
    <dbReference type="NCBI Taxonomy" id="2756"/>
    <lineage>
        <taxon>Bacteria</taxon>
        <taxon>Bacillati</taxon>
        <taxon>Bacillota</taxon>
        <taxon>Bacilli</taxon>
        <taxon>Bacillales</taxon>
        <taxon>Listeriaceae</taxon>
        <taxon>Brochothrix</taxon>
    </lineage>
</organism>
<dbReference type="InterPro" id="IPR041698">
    <property type="entry name" value="Methyltransf_25"/>
</dbReference>
<dbReference type="STRING" id="2756.BFR44_10720"/>
<dbReference type="PANTHER" id="PTHR43861:SF1">
    <property type="entry name" value="TRANS-ACONITATE 2-METHYLTRANSFERASE"/>
    <property type="match status" value="1"/>
</dbReference>
<evidence type="ECO:0000313" key="7">
    <source>
        <dbReference type="Proteomes" id="UP000270190"/>
    </source>
</evidence>
<evidence type="ECO:0000259" key="3">
    <source>
        <dbReference type="Pfam" id="PF13649"/>
    </source>
</evidence>
<dbReference type="KEGG" id="bths:CNY62_10095"/>
<evidence type="ECO:0000313" key="4">
    <source>
        <dbReference type="EMBL" id="ATF26706.1"/>
    </source>
</evidence>
<reference evidence="7" key="3">
    <citation type="submission" date="2018-04" db="EMBL/GenBank/DDBJ databases">
        <authorList>
            <person name="Illikoud N."/>
        </authorList>
    </citation>
    <scope>NUCLEOTIDE SEQUENCE [LARGE SCALE GENOMIC DNA]</scope>
</reference>
<evidence type="ECO:0000256" key="2">
    <source>
        <dbReference type="ARBA" id="ARBA00022679"/>
    </source>
</evidence>
<evidence type="ECO:0000313" key="6">
    <source>
        <dbReference type="Proteomes" id="UP000243591"/>
    </source>
</evidence>
<dbReference type="EC" id="2.1.1.-" evidence="5"/>
<gene>
    <name evidence="5" type="primary">yqeM</name>
    <name evidence="5" type="ORF">BTBSAS_110024</name>
    <name evidence="4" type="ORF">CNY62_10095</name>
</gene>
<dbReference type="SUPFAM" id="SSF53335">
    <property type="entry name" value="S-adenosyl-L-methionine-dependent methyltransferases"/>
    <property type="match status" value="1"/>
</dbReference>
<dbReference type="PANTHER" id="PTHR43861">
    <property type="entry name" value="TRANS-ACONITATE 2-METHYLTRANSFERASE-RELATED"/>
    <property type="match status" value="1"/>
</dbReference>
<dbReference type="Proteomes" id="UP000270190">
    <property type="component" value="Unassembled WGS sequence"/>
</dbReference>
<keyword evidence="2 4" id="KW-0808">Transferase</keyword>
<dbReference type="GO" id="GO:0032259">
    <property type="term" value="P:methylation"/>
    <property type="evidence" value="ECO:0007669"/>
    <property type="project" value="UniProtKB-KW"/>
</dbReference>
<dbReference type="AlphaFoldDB" id="A0A1D2LZ68"/>
<keyword evidence="6" id="KW-1185">Reference proteome</keyword>
<reference evidence="4 6" key="1">
    <citation type="submission" date="2017-09" db="EMBL/GenBank/DDBJ databases">
        <title>Complete Genome Sequences of Two Strains of the Meat Spoilage Bacterium Brochothrix thermosphacta Isolated from Ground Chicken.</title>
        <authorList>
            <person name="Paoli G.C."/>
            <person name="Wijey C."/>
            <person name="Chen C.-Y."/>
            <person name="Nguyen L."/>
            <person name="Yan X."/>
            <person name="Irwin P.L."/>
        </authorList>
    </citation>
    <scope>NUCLEOTIDE SEQUENCE [LARGE SCALE GENOMIC DNA]</scope>
    <source>
        <strain evidence="4 6">BI</strain>
    </source>
</reference>
<evidence type="ECO:0000313" key="5">
    <source>
        <dbReference type="EMBL" id="SPP26675.1"/>
    </source>
</evidence>
<dbReference type="CDD" id="cd02440">
    <property type="entry name" value="AdoMet_MTases"/>
    <property type="match status" value="1"/>
</dbReference>
<dbReference type="Gene3D" id="3.40.50.150">
    <property type="entry name" value="Vaccinia Virus protein VP39"/>
    <property type="match status" value="1"/>
</dbReference>
<feature type="domain" description="Methyltransferase" evidence="3">
    <location>
        <begin position="39"/>
        <end position="132"/>
    </location>
</feature>